<evidence type="ECO:0000313" key="3">
    <source>
        <dbReference type="Proteomes" id="UP000322997"/>
    </source>
</evidence>
<dbReference type="NCBIfam" id="TIGR02837">
    <property type="entry name" value="spore_II_R"/>
    <property type="match status" value="1"/>
</dbReference>
<dbReference type="InterPro" id="IPR014202">
    <property type="entry name" value="Spore_II_R"/>
</dbReference>
<feature type="compositionally biased region" description="Basic and acidic residues" evidence="1">
    <location>
        <begin position="178"/>
        <end position="204"/>
    </location>
</feature>
<organism evidence="2 3">
    <name type="scientific">Rossellomorea marisflavi</name>
    <dbReference type="NCBI Taxonomy" id="189381"/>
    <lineage>
        <taxon>Bacteria</taxon>
        <taxon>Bacillati</taxon>
        <taxon>Bacillota</taxon>
        <taxon>Bacilli</taxon>
        <taxon>Bacillales</taxon>
        <taxon>Bacillaceae</taxon>
        <taxon>Rossellomorea</taxon>
    </lineage>
</organism>
<reference evidence="2 3" key="1">
    <citation type="submission" date="2019-08" db="EMBL/GenBank/DDBJ databases">
        <title>Bacillus genomes from the desert of Cuatro Cienegas, Coahuila.</title>
        <authorList>
            <person name="Olmedo-Alvarez G."/>
        </authorList>
    </citation>
    <scope>NUCLEOTIDE SEQUENCE [LARGE SCALE GENOMIC DNA]</scope>
    <source>
        <strain evidence="2 3">CH108_3D</strain>
    </source>
</reference>
<dbReference type="RefSeq" id="WP_079514248.1">
    <property type="nucleotide sequence ID" value="NZ_CP197480.1"/>
</dbReference>
<proteinExistence type="predicted"/>
<dbReference type="AlphaFoldDB" id="A0A5D4RRH9"/>
<dbReference type="EMBL" id="VTEQ01000005">
    <property type="protein sequence ID" value="TYS52376.1"/>
    <property type="molecule type" value="Genomic_DNA"/>
</dbReference>
<feature type="compositionally biased region" description="Basic and acidic residues" evidence="1">
    <location>
        <begin position="223"/>
        <end position="249"/>
    </location>
</feature>
<dbReference type="Pfam" id="PF09551">
    <property type="entry name" value="Spore_II_R"/>
    <property type="match status" value="1"/>
</dbReference>
<feature type="region of interest" description="Disordered" evidence="1">
    <location>
        <begin position="178"/>
        <end position="279"/>
    </location>
</feature>
<evidence type="ECO:0000313" key="2">
    <source>
        <dbReference type="EMBL" id="TYS52376.1"/>
    </source>
</evidence>
<evidence type="ECO:0000256" key="1">
    <source>
        <dbReference type="SAM" id="MobiDB-lite"/>
    </source>
</evidence>
<name>A0A5D4RRH9_9BACI</name>
<dbReference type="Proteomes" id="UP000322997">
    <property type="component" value="Unassembled WGS sequence"/>
</dbReference>
<comment type="caution">
    <text evidence="2">The sequence shown here is derived from an EMBL/GenBank/DDBJ whole genome shotgun (WGS) entry which is preliminary data.</text>
</comment>
<protein>
    <submittedName>
        <fullName evidence="2">Stage II sporulation protein R</fullName>
    </submittedName>
</protein>
<feature type="compositionally biased region" description="Acidic residues" evidence="1">
    <location>
        <begin position="210"/>
        <end position="219"/>
    </location>
</feature>
<accession>A0A5D4RRH9</accession>
<gene>
    <name evidence="2" type="primary">spoIIR</name>
    <name evidence="2" type="ORF">FZC83_16205</name>
</gene>
<sequence length="296" mass="32864">MKTKQLVLSYLLILSVGTILSLYIPKQEAVTSAQETVMIPEDAIRLRILANSDRDEDQNVKRLVRDEVNKEITSWVSELQDKEEAKSVIKEGLPQLKEIAQDVLKEEGVSQSVAIEFGKVDFPTKLYGQFLYPAGEYEAVLITLGKGEGANWWCVLYPPLCFLDFSTGNAVSSQGFETKVEASGKEVTTADDRVMADPEVKQDTMPEADAQADEQEDSPASEPEEKATPNGDKDAIVEEPAVKAEKPLTEEIQPDAAQVNVSDAEETQNQPVFAEEEEEEVEVRFFIVDMVKGLFQ</sequence>